<dbReference type="EMBL" id="JBGMEK010000011">
    <property type="protein sequence ID" value="MFA0810747.1"/>
    <property type="molecule type" value="Genomic_DNA"/>
</dbReference>
<dbReference type="RefSeq" id="WP_371838320.1">
    <property type="nucleotide sequence ID" value="NZ_JBGMEK010000011.1"/>
</dbReference>
<comment type="caution">
    <text evidence="1">The sequence shown here is derived from an EMBL/GenBank/DDBJ whole genome shotgun (WGS) entry which is preliminary data.</text>
</comment>
<name>A0ABV4NXJ0_9GAMM</name>
<reference evidence="1 2" key="1">
    <citation type="submission" date="2024-08" db="EMBL/GenBank/DDBJ databases">
        <authorList>
            <person name="Ishaq N."/>
        </authorList>
    </citation>
    <scope>NUCLEOTIDE SEQUENCE [LARGE SCALE GENOMIC DNA]</scope>
    <source>
        <strain evidence="1 2">DSM 18651</strain>
    </source>
</reference>
<protein>
    <submittedName>
        <fullName evidence="1">Uncharacterized protein</fullName>
    </submittedName>
</protein>
<accession>A0ABV4NXJ0</accession>
<gene>
    <name evidence="1" type="ORF">ACCI49_07415</name>
</gene>
<dbReference type="Proteomes" id="UP001569428">
    <property type="component" value="Unassembled WGS sequence"/>
</dbReference>
<evidence type="ECO:0000313" key="1">
    <source>
        <dbReference type="EMBL" id="MFA0810747.1"/>
    </source>
</evidence>
<keyword evidence="2" id="KW-1185">Reference proteome</keyword>
<organism evidence="1 2">
    <name type="scientific">Microbulbifer epialgicus</name>
    <dbReference type="NCBI Taxonomy" id="393907"/>
    <lineage>
        <taxon>Bacteria</taxon>
        <taxon>Pseudomonadati</taxon>
        <taxon>Pseudomonadota</taxon>
        <taxon>Gammaproteobacteria</taxon>
        <taxon>Cellvibrionales</taxon>
        <taxon>Microbulbiferaceae</taxon>
        <taxon>Microbulbifer</taxon>
    </lineage>
</organism>
<evidence type="ECO:0000313" key="2">
    <source>
        <dbReference type="Proteomes" id="UP001569428"/>
    </source>
</evidence>
<sequence>MLNKPAKLAAVRYKSLSFLDRIWIRSRLNGDCKLVLDNALRDLKKSGIKSLKYSEVTNLIADESISEVNDIGCQQDRVLPKYVSLVETGGKQKIFLKGNVTPYVSDLISTRSVEYMTGEF</sequence>
<proteinExistence type="predicted"/>